<reference evidence="2 3" key="1">
    <citation type="submission" date="2019-08" db="EMBL/GenBank/DDBJ databases">
        <title>Arthrobacter sp. nov., isolated from plateau pika and Tibetan wild ass.</title>
        <authorList>
            <person name="Ge Y."/>
        </authorList>
    </citation>
    <scope>NUCLEOTIDE SEQUENCE [LARGE SCALE GENOMIC DNA]</scope>
    <source>
        <strain evidence="2 3">785</strain>
    </source>
</reference>
<dbReference type="InterPro" id="IPR024079">
    <property type="entry name" value="MetalloPept_cat_dom_sf"/>
</dbReference>
<feature type="compositionally biased region" description="Low complexity" evidence="1">
    <location>
        <begin position="68"/>
        <end position="89"/>
    </location>
</feature>
<evidence type="ECO:0000313" key="3">
    <source>
        <dbReference type="Proteomes" id="UP000326852"/>
    </source>
</evidence>
<comment type="caution">
    <text evidence="2">The sequence shown here is derived from an EMBL/GenBank/DDBJ whole genome shotgun (WGS) entry which is preliminary data.</text>
</comment>
<evidence type="ECO:0008006" key="4">
    <source>
        <dbReference type="Google" id="ProtNLM"/>
    </source>
</evidence>
<dbReference type="SUPFAM" id="SSF55486">
    <property type="entry name" value="Metalloproteases ('zincins'), catalytic domain"/>
    <property type="match status" value="1"/>
</dbReference>
<dbReference type="Gene3D" id="3.40.390.10">
    <property type="entry name" value="Collagenase (Catalytic Domain)"/>
    <property type="match status" value="1"/>
</dbReference>
<protein>
    <recommendedName>
        <fullName evidence="4">LGFP repeat-containing protein</fullName>
    </recommendedName>
</protein>
<proteinExistence type="predicted"/>
<feature type="compositionally biased region" description="Low complexity" evidence="1">
    <location>
        <begin position="1"/>
        <end position="15"/>
    </location>
</feature>
<dbReference type="InterPro" id="IPR013207">
    <property type="entry name" value="LGFP"/>
</dbReference>
<dbReference type="GO" id="GO:0008237">
    <property type="term" value="F:metallopeptidase activity"/>
    <property type="evidence" value="ECO:0007669"/>
    <property type="project" value="InterPro"/>
</dbReference>
<evidence type="ECO:0000256" key="1">
    <source>
        <dbReference type="SAM" id="MobiDB-lite"/>
    </source>
</evidence>
<keyword evidence="3" id="KW-1185">Reference proteome</keyword>
<organism evidence="2 3">
    <name type="scientific">Arthrobacter yangruifuii</name>
    <dbReference type="NCBI Taxonomy" id="2606616"/>
    <lineage>
        <taxon>Bacteria</taxon>
        <taxon>Bacillati</taxon>
        <taxon>Actinomycetota</taxon>
        <taxon>Actinomycetes</taxon>
        <taxon>Micrococcales</taxon>
        <taxon>Micrococcaceae</taxon>
        <taxon>Arthrobacter</taxon>
    </lineage>
</organism>
<dbReference type="RefSeq" id="WP_152271889.1">
    <property type="nucleotide sequence ID" value="NZ_VTFX01000003.1"/>
</dbReference>
<dbReference type="Proteomes" id="UP000326852">
    <property type="component" value="Unassembled WGS sequence"/>
</dbReference>
<dbReference type="Pfam" id="PF13582">
    <property type="entry name" value="Reprolysin_3"/>
    <property type="match status" value="1"/>
</dbReference>
<dbReference type="AlphaFoldDB" id="A0A5N6MQC5"/>
<accession>A0A5N6MQC5</accession>
<name>A0A5N6MQC5_9MICC</name>
<dbReference type="EMBL" id="VTFX01000003">
    <property type="protein sequence ID" value="KAD3720504.1"/>
    <property type="molecule type" value="Genomic_DNA"/>
</dbReference>
<feature type="region of interest" description="Disordered" evidence="1">
    <location>
        <begin position="1"/>
        <end position="124"/>
    </location>
</feature>
<gene>
    <name evidence="2" type="ORF">GD627_06700</name>
</gene>
<dbReference type="Pfam" id="PF08310">
    <property type="entry name" value="LGFP"/>
    <property type="match status" value="10"/>
</dbReference>
<evidence type="ECO:0000313" key="2">
    <source>
        <dbReference type="EMBL" id="KAD3720504.1"/>
    </source>
</evidence>
<sequence length="1077" mass="110301">MALLAASLTAGGLPAQGLVSPGAPVQSQAPAPTDLEKAPARQSDPTETAVPAPAPSGTPDLKLTLPGSTAPAATPAPAPAAATTATPSAEAEESEDDKDKGYEPVVGGGFPVPGPATPLVTDPDGTVRSAVETDISAMHDEGVQSFSSTTGGASTAGAASRSGTIQVTMVFATLKDNKNSVDQQAAKKSITAANDYWRAMSNGRLGMEIVATKSINSTANSGQDYASMMNTIRRDLQWYEDPNEALVVFVPAGDLRSGGYGGILGGGWTSGPTSGSVLMPKPSGFTNNVVTHELGHVLGLLHANSLKCNNGRADVGVGSNGNWNDGSCTSREYGDTSDLMGYAQYSLPVINSYFWDAGVFGRGNEIRNVGTPGSSATYTLLPWAGTAANRAVKFKDTSGETYYLELRTPVGYDAGTAVGGNRGVKIVKADLANNWAVNSLVVAPNTRDFAGYTNANSTWQAGQTFTTHAGTTVRINSVTAGSASITIKNGAAGRAAGPIAAARAAHPELGAAVSDVVDGGLNDGAYQNFAKGAILWSPATGAKVSPNGAIRTAYQKSGFENGPLGYPRSDEMTIPGGKYQDFTNGSILWSSATGAQISVNGAIRTAYQKSGFEGGPLGFPTSGEVTIPGGKYQNFAKGAILWSSAAGAQVSPNGAIRTAYQKSGFENGALGFPTSGEVTIKGGKYQNFTKGAILWSSATGAQISVNGAIRTAYQKSGFEGGPLGFPTSGEVTIPGGKYQNFAKGAILWSSATGAQVSPNGAIRTAYQKSGFENGPLGFPTSGEVTIKGGVYQNFTKGAILWSSATGAQVSLNGAIRTAYQKSGFEGGPLGFPTSGEVSASGGKYQNFAKGTIYWTASTGAQVSPNGSIRDAYKKAGQQGGTLGFPTSGEVTIKGGKYQNFTKGAILWSSATGAQVSLNGAIRTAYQKSGFEGGPLGFPTSGEVSASGGKYQNFAKGTIYWTASTGAQVSPNGSIRDAYKKAGQQGGTLGFPTSGEVTIKGGKYQNFTKGAILWSSATGAQVSPNGAIRTAYQKSGFESGRLGFPKSGEYAVGKTRVQDFQGGKITLETNGKTTTRFN</sequence>